<sequence length="90" mass="10356">MNLSQLKASTLSMPEQYQLMVRNHDVVLPAISLEIDQKQIKIKAQMEGQLILMDLRNLIGWDQSNLIFEVDQKKHSVFGYRVDGMQLILG</sequence>
<dbReference type="RefSeq" id="WP_104914692.1">
    <property type="nucleotide sequence ID" value="NZ_CP026847.1"/>
</dbReference>
<keyword evidence="2" id="KW-1185">Reference proteome</keyword>
<accession>A0A7H1MND7</accession>
<dbReference type="EMBL" id="CP043431">
    <property type="protein sequence ID" value="QNT64973.1"/>
    <property type="molecule type" value="Genomic_DNA"/>
</dbReference>
<dbReference type="AlphaFoldDB" id="A0A7H1MND7"/>
<proteinExistence type="predicted"/>
<dbReference type="Proteomes" id="UP000516446">
    <property type="component" value="Chromosome"/>
</dbReference>
<evidence type="ECO:0000313" key="1">
    <source>
        <dbReference type="EMBL" id="QNT64973.1"/>
    </source>
</evidence>
<protein>
    <submittedName>
        <fullName evidence="1">Uncharacterized protein</fullName>
    </submittedName>
</protein>
<organism evidence="1 2">
    <name type="scientific">Weissella koreensis</name>
    <dbReference type="NCBI Taxonomy" id="165096"/>
    <lineage>
        <taxon>Bacteria</taxon>
        <taxon>Bacillati</taxon>
        <taxon>Bacillota</taxon>
        <taxon>Bacilli</taxon>
        <taxon>Lactobacillales</taxon>
        <taxon>Lactobacillaceae</taxon>
        <taxon>Weissella</taxon>
    </lineage>
</organism>
<name>A0A7H1MND7_9LACO</name>
<evidence type="ECO:0000313" key="2">
    <source>
        <dbReference type="Proteomes" id="UP000516446"/>
    </source>
</evidence>
<gene>
    <name evidence="1" type="ORF">FY536_06805</name>
</gene>
<reference evidence="1 2" key="1">
    <citation type="submission" date="2019-08" db="EMBL/GenBank/DDBJ databases">
        <authorList>
            <person name="Chang H.C."/>
            <person name="Mun S.Y."/>
        </authorList>
    </citation>
    <scope>NUCLEOTIDE SEQUENCE [LARGE SCALE GENOMIC DNA]</scope>
    <source>
        <strain evidence="1 2">SK</strain>
    </source>
</reference>